<gene>
    <name evidence="2" type="ORF">SAMN05216418_1838</name>
</gene>
<dbReference type="Proteomes" id="UP000183203">
    <property type="component" value="Unassembled WGS sequence"/>
</dbReference>
<dbReference type="EMBL" id="FMYG01000003">
    <property type="protein sequence ID" value="SDC18650.1"/>
    <property type="molecule type" value="Genomic_DNA"/>
</dbReference>
<evidence type="ECO:0000313" key="3">
    <source>
        <dbReference type="Proteomes" id="UP000183203"/>
    </source>
</evidence>
<feature type="compositionally biased region" description="Basic and acidic residues" evidence="1">
    <location>
        <begin position="49"/>
        <end position="65"/>
    </location>
</feature>
<protein>
    <submittedName>
        <fullName evidence="2">Uncharacterized protein</fullName>
    </submittedName>
</protein>
<sequence>MPLPIEDPRQVLVCEGHGDITAGHRCGRGGVDDEVFVVDVKGPRAGGSRRQDRAEHCGDGDDKGCHARRSRPSAQDPAVTPAGDRAFLTRGLRADLGARRGAHAAARRGVPLHPEGARERSHRLGEDAVSAGVMVHRRSPSGRASYRTGASRHLNISNEPRRAWLGRSSGGLHCIRSGDSGSSRGRPRGSRCGWWWVPAPRPFFSAPRRPALDAAKPSEAGRPGWARPPSYPLQARRVEAVLRTITRVREDEW</sequence>
<feature type="region of interest" description="Disordered" evidence="1">
    <location>
        <begin position="207"/>
        <end position="230"/>
    </location>
</feature>
<reference evidence="2 3" key="1">
    <citation type="submission" date="2016-09" db="EMBL/GenBank/DDBJ databases">
        <authorList>
            <person name="Capua I."/>
            <person name="De Benedictis P."/>
            <person name="Joannis T."/>
            <person name="Lombin L.H."/>
            <person name="Cattoli G."/>
        </authorList>
    </citation>
    <scope>NUCLEOTIDE SEQUENCE [LARGE SCALE GENOMIC DNA]</scope>
    <source>
        <strain evidence="2 3">NIO-1002</strain>
    </source>
</reference>
<accession>A0A1G6JIU4</accession>
<organism evidence="2 3">
    <name type="scientific">Microbacterium enclense</name>
    <dbReference type="NCBI Taxonomy" id="993073"/>
    <lineage>
        <taxon>Bacteria</taxon>
        <taxon>Bacillati</taxon>
        <taxon>Actinomycetota</taxon>
        <taxon>Actinomycetes</taxon>
        <taxon>Micrococcales</taxon>
        <taxon>Microbacteriaceae</taxon>
        <taxon>Microbacterium</taxon>
    </lineage>
</organism>
<evidence type="ECO:0000256" key="1">
    <source>
        <dbReference type="SAM" id="MobiDB-lite"/>
    </source>
</evidence>
<evidence type="ECO:0000313" key="2">
    <source>
        <dbReference type="EMBL" id="SDC18650.1"/>
    </source>
</evidence>
<feature type="region of interest" description="Disordered" evidence="1">
    <location>
        <begin position="42"/>
        <end position="83"/>
    </location>
</feature>
<dbReference type="AlphaFoldDB" id="A0A1G6JIU4"/>
<proteinExistence type="predicted"/>
<name>A0A1G6JIU4_9MICO</name>